<reference evidence="3" key="1">
    <citation type="submission" date="2020-11" db="EMBL/GenBank/DDBJ databases">
        <authorList>
            <person name="Tran Van P."/>
        </authorList>
    </citation>
    <scope>NUCLEOTIDE SEQUENCE</scope>
</reference>
<feature type="chain" id="PRO_5031195385" evidence="2">
    <location>
        <begin position="19"/>
        <end position="116"/>
    </location>
</feature>
<feature type="region of interest" description="Disordered" evidence="1">
    <location>
        <begin position="87"/>
        <end position="116"/>
    </location>
</feature>
<sequence>MLRGCIAGLLAVWLCCHAESLPPAPEDSENELKLVHVIFRHGERTPANTYPEDPYVNFTFEPVGWGQLINLPYSSVMIRMMNFPRRGTDVSASSSTGGRDKSVLESLPGVLRQESS</sequence>
<dbReference type="InterPro" id="IPR029033">
    <property type="entry name" value="His_PPase_superfam"/>
</dbReference>
<dbReference type="PROSITE" id="PS00616">
    <property type="entry name" value="HIS_ACID_PHOSPHAT_1"/>
    <property type="match status" value="1"/>
</dbReference>
<dbReference type="GO" id="GO:0016791">
    <property type="term" value="F:phosphatase activity"/>
    <property type="evidence" value="ECO:0007669"/>
    <property type="project" value="UniProtKB-ARBA"/>
</dbReference>
<dbReference type="Gene3D" id="3.40.50.1240">
    <property type="entry name" value="Phosphoglycerate mutase-like"/>
    <property type="match status" value="1"/>
</dbReference>
<feature type="signal peptide" evidence="2">
    <location>
        <begin position="1"/>
        <end position="18"/>
    </location>
</feature>
<dbReference type="EMBL" id="OC318048">
    <property type="protein sequence ID" value="CAD7400322.1"/>
    <property type="molecule type" value="Genomic_DNA"/>
</dbReference>
<keyword evidence="2" id="KW-0732">Signal</keyword>
<organism evidence="3">
    <name type="scientific">Timema cristinae</name>
    <name type="common">Walking stick</name>
    <dbReference type="NCBI Taxonomy" id="61476"/>
    <lineage>
        <taxon>Eukaryota</taxon>
        <taxon>Metazoa</taxon>
        <taxon>Ecdysozoa</taxon>
        <taxon>Arthropoda</taxon>
        <taxon>Hexapoda</taxon>
        <taxon>Insecta</taxon>
        <taxon>Pterygota</taxon>
        <taxon>Neoptera</taxon>
        <taxon>Polyneoptera</taxon>
        <taxon>Phasmatodea</taxon>
        <taxon>Timematodea</taxon>
        <taxon>Timematoidea</taxon>
        <taxon>Timematidae</taxon>
        <taxon>Timema</taxon>
    </lineage>
</organism>
<evidence type="ECO:0000313" key="3">
    <source>
        <dbReference type="EMBL" id="CAD7400322.1"/>
    </source>
</evidence>
<evidence type="ECO:0000256" key="2">
    <source>
        <dbReference type="SAM" id="SignalP"/>
    </source>
</evidence>
<gene>
    <name evidence="3" type="ORF">TCEB3V08_LOCUS5453</name>
</gene>
<dbReference type="InterPro" id="IPR033379">
    <property type="entry name" value="Acid_Pase_AS"/>
</dbReference>
<protein>
    <submittedName>
        <fullName evidence="3">Uncharacterized protein</fullName>
    </submittedName>
</protein>
<proteinExistence type="predicted"/>
<dbReference type="SUPFAM" id="SSF53254">
    <property type="entry name" value="Phosphoglycerate mutase-like"/>
    <property type="match status" value="1"/>
</dbReference>
<dbReference type="AlphaFoldDB" id="A0A7R9CQN1"/>
<evidence type="ECO:0000256" key="1">
    <source>
        <dbReference type="SAM" id="MobiDB-lite"/>
    </source>
</evidence>
<accession>A0A7R9CQN1</accession>
<name>A0A7R9CQN1_TIMCR</name>